<reference evidence="1" key="1">
    <citation type="submission" date="2017-07" db="EMBL/GenBank/DDBJ databases">
        <title>Taro Niue Genome Assembly and Annotation.</title>
        <authorList>
            <person name="Atibalentja N."/>
            <person name="Keating K."/>
            <person name="Fields C.J."/>
        </authorList>
    </citation>
    <scope>NUCLEOTIDE SEQUENCE</scope>
    <source>
        <strain evidence="1">Niue_2</strain>
        <tissue evidence="1">Leaf</tissue>
    </source>
</reference>
<keyword evidence="2" id="KW-1185">Reference proteome</keyword>
<accession>A0A843WU96</accession>
<evidence type="ECO:0000313" key="1">
    <source>
        <dbReference type="EMBL" id="MQM08821.1"/>
    </source>
</evidence>
<gene>
    <name evidence="1" type="ORF">Taro_041679</name>
</gene>
<protein>
    <submittedName>
        <fullName evidence="1">Uncharacterized protein</fullName>
    </submittedName>
</protein>
<proteinExistence type="predicted"/>
<dbReference type="Proteomes" id="UP000652761">
    <property type="component" value="Unassembled WGS sequence"/>
</dbReference>
<dbReference type="AlphaFoldDB" id="A0A843WU96"/>
<name>A0A843WU96_COLES</name>
<organism evidence="1 2">
    <name type="scientific">Colocasia esculenta</name>
    <name type="common">Wild taro</name>
    <name type="synonym">Arum esculentum</name>
    <dbReference type="NCBI Taxonomy" id="4460"/>
    <lineage>
        <taxon>Eukaryota</taxon>
        <taxon>Viridiplantae</taxon>
        <taxon>Streptophyta</taxon>
        <taxon>Embryophyta</taxon>
        <taxon>Tracheophyta</taxon>
        <taxon>Spermatophyta</taxon>
        <taxon>Magnoliopsida</taxon>
        <taxon>Liliopsida</taxon>
        <taxon>Araceae</taxon>
        <taxon>Aroideae</taxon>
        <taxon>Colocasieae</taxon>
        <taxon>Colocasia</taxon>
    </lineage>
</organism>
<dbReference type="EMBL" id="NMUH01004214">
    <property type="protein sequence ID" value="MQM08821.1"/>
    <property type="molecule type" value="Genomic_DNA"/>
</dbReference>
<sequence length="350" mass="37674">MGGGAILGVPSEGSERSGRMRLPCMIRAHVAGCNCCCAAYVASVVARPSVVRVCAVVVVCLALCAVVRCARDSELNKCLAEVHRLVALCSGGSFPESFAVVLATVELLVWFEVCRLVGLRAGEVLPEQLLALLVELLGVVVLHYGVVLPGCASAGADVAYCALSSLWFLACGFRTMCSCSSVSVLCRLEPWCIVFYDVWKPMAESPVSSYGDTCSSQFLWLCVRLVSLLGHEEGWQACQYGLSCCHGAHKGRVLVEVRGPVALRLLTRRGGLSHSGCRGLKVLASYPFPLSPFFFPSPSPFGDLFLPSSPLCVFQMRRRVVRGAVALWTLRGARRRWPTDVKGPIGVRSS</sequence>
<evidence type="ECO:0000313" key="2">
    <source>
        <dbReference type="Proteomes" id="UP000652761"/>
    </source>
</evidence>
<comment type="caution">
    <text evidence="1">The sequence shown here is derived from an EMBL/GenBank/DDBJ whole genome shotgun (WGS) entry which is preliminary data.</text>
</comment>